<evidence type="ECO:0000256" key="3">
    <source>
        <dbReference type="RuleBase" id="RU000363"/>
    </source>
</evidence>
<dbReference type="Proteomes" id="UP000494108">
    <property type="component" value="Unassembled WGS sequence"/>
</dbReference>
<name>A0A6S6Z5T5_9BURK</name>
<keyword evidence="2 5" id="KW-0560">Oxidoreductase</keyword>
<organism evidence="5 6">
    <name type="scientific">Achromobacter pestifer</name>
    <dbReference type="NCBI Taxonomy" id="1353889"/>
    <lineage>
        <taxon>Bacteria</taxon>
        <taxon>Pseudomonadati</taxon>
        <taxon>Pseudomonadota</taxon>
        <taxon>Betaproteobacteria</taxon>
        <taxon>Burkholderiales</taxon>
        <taxon>Alcaligenaceae</taxon>
        <taxon>Achromobacter</taxon>
    </lineage>
</organism>
<dbReference type="SMART" id="SM00822">
    <property type="entry name" value="PKS_KR"/>
    <property type="match status" value="1"/>
</dbReference>
<sequence length="244" mass="25843">MSTSKKPLIIITGASSGIGLATARLFSSHGHPLLLVARRLERMQALNLPNTRAVSVDVTDRQALAAAIHDAEAAFGPADAIVNNAGVMLLGDITRQDPSEWDRMLDVNIKGVLNGVHAVAAGMAERKRGTIINISSVAGRKTFPNHVAYVGTKFAVHGLSENLREELSAHNVRVVTIAPGAVETELLGHTTDDGIKTGYEAWKADMGGKVLAAEDVANAVHYAYAQPDGVCIREIVLAATRQQA</sequence>
<feature type="domain" description="Ketoreductase" evidence="4">
    <location>
        <begin position="7"/>
        <end position="180"/>
    </location>
</feature>
<dbReference type="InterPro" id="IPR036291">
    <property type="entry name" value="NAD(P)-bd_dom_sf"/>
</dbReference>
<dbReference type="RefSeq" id="WP_175175375.1">
    <property type="nucleotide sequence ID" value="NZ_CADIJX010000003.1"/>
</dbReference>
<evidence type="ECO:0000313" key="5">
    <source>
        <dbReference type="EMBL" id="CAB3656213.1"/>
    </source>
</evidence>
<comment type="similarity">
    <text evidence="1 3">Belongs to the short-chain dehydrogenases/reductases (SDR) family.</text>
</comment>
<evidence type="ECO:0000313" key="6">
    <source>
        <dbReference type="Proteomes" id="UP000494108"/>
    </source>
</evidence>
<dbReference type="Gene3D" id="3.40.50.720">
    <property type="entry name" value="NAD(P)-binding Rossmann-like Domain"/>
    <property type="match status" value="1"/>
</dbReference>
<dbReference type="GO" id="GO:0016616">
    <property type="term" value="F:oxidoreductase activity, acting on the CH-OH group of donors, NAD or NADP as acceptor"/>
    <property type="evidence" value="ECO:0007669"/>
    <property type="project" value="UniProtKB-ARBA"/>
</dbReference>
<evidence type="ECO:0000256" key="2">
    <source>
        <dbReference type="ARBA" id="ARBA00023002"/>
    </source>
</evidence>
<dbReference type="InterPro" id="IPR020904">
    <property type="entry name" value="Sc_DH/Rdtase_CS"/>
</dbReference>
<reference evidence="5 6" key="1">
    <citation type="submission" date="2020-04" db="EMBL/GenBank/DDBJ databases">
        <authorList>
            <person name="De Canck E."/>
        </authorList>
    </citation>
    <scope>NUCLEOTIDE SEQUENCE [LARGE SCALE GENOMIC DNA]</scope>
    <source>
        <strain evidence="5 6">LMG 3431</strain>
    </source>
</reference>
<dbReference type="PRINTS" id="PR00081">
    <property type="entry name" value="GDHRDH"/>
</dbReference>
<keyword evidence="6" id="KW-1185">Reference proteome</keyword>
<dbReference type="Pfam" id="PF00106">
    <property type="entry name" value="adh_short"/>
    <property type="match status" value="1"/>
</dbReference>
<accession>A0A6S6Z5T5</accession>
<dbReference type="InterPro" id="IPR057326">
    <property type="entry name" value="KR_dom"/>
</dbReference>
<dbReference type="AlphaFoldDB" id="A0A6S6Z5T5"/>
<dbReference type="SUPFAM" id="SSF51735">
    <property type="entry name" value="NAD(P)-binding Rossmann-fold domains"/>
    <property type="match status" value="1"/>
</dbReference>
<protein>
    <submittedName>
        <fullName evidence="5">Putative oxidoreductase</fullName>
        <ecNumber evidence="5">1.-.-.-</ecNumber>
    </submittedName>
</protein>
<dbReference type="FunFam" id="3.40.50.720:FF:000047">
    <property type="entry name" value="NADP-dependent L-serine/L-allo-threonine dehydrogenase"/>
    <property type="match status" value="1"/>
</dbReference>
<dbReference type="PANTHER" id="PTHR43115">
    <property type="entry name" value="DEHYDROGENASE/REDUCTASE SDR FAMILY MEMBER 11"/>
    <property type="match status" value="1"/>
</dbReference>
<dbReference type="PANTHER" id="PTHR43115:SF4">
    <property type="entry name" value="DEHYDROGENASE_REDUCTASE SDR FAMILY MEMBER 11"/>
    <property type="match status" value="1"/>
</dbReference>
<dbReference type="PRINTS" id="PR00080">
    <property type="entry name" value="SDRFAMILY"/>
</dbReference>
<dbReference type="EC" id="1.-.-.-" evidence="5"/>
<proteinExistence type="inferred from homology"/>
<gene>
    <name evidence="5" type="ORF">LMG3431_03115</name>
</gene>
<evidence type="ECO:0000256" key="1">
    <source>
        <dbReference type="ARBA" id="ARBA00006484"/>
    </source>
</evidence>
<dbReference type="EMBL" id="CADIJX010000003">
    <property type="protein sequence ID" value="CAB3656213.1"/>
    <property type="molecule type" value="Genomic_DNA"/>
</dbReference>
<evidence type="ECO:0000259" key="4">
    <source>
        <dbReference type="SMART" id="SM00822"/>
    </source>
</evidence>
<dbReference type="PROSITE" id="PS00061">
    <property type="entry name" value="ADH_SHORT"/>
    <property type="match status" value="1"/>
</dbReference>
<dbReference type="InterPro" id="IPR002347">
    <property type="entry name" value="SDR_fam"/>
</dbReference>